<gene>
    <name evidence="1" type="ORF">CAL13_02785</name>
</gene>
<reference evidence="1 2" key="1">
    <citation type="submission" date="2017-05" db="EMBL/GenBank/DDBJ databases">
        <title>Complete and WGS of Bordetella genogroups.</title>
        <authorList>
            <person name="Spilker T."/>
            <person name="LiPuma J."/>
        </authorList>
    </citation>
    <scope>NUCLEOTIDE SEQUENCE [LARGE SCALE GENOMIC DNA]</scope>
    <source>
        <strain evidence="1 2">AU17164</strain>
    </source>
</reference>
<keyword evidence="2" id="KW-1185">Reference proteome</keyword>
<dbReference type="AlphaFoldDB" id="A0A1W6YW06"/>
<evidence type="ECO:0000313" key="1">
    <source>
        <dbReference type="EMBL" id="ARP85260.1"/>
    </source>
</evidence>
<protein>
    <submittedName>
        <fullName evidence="1">Uncharacterized protein</fullName>
    </submittedName>
</protein>
<dbReference type="Proteomes" id="UP000194139">
    <property type="component" value="Chromosome"/>
</dbReference>
<dbReference type="RefSeq" id="WP_086071438.1">
    <property type="nucleotide sequence ID" value="NZ_CP021109.1"/>
</dbReference>
<organism evidence="1 2">
    <name type="scientific">Bordetella genomosp. 9</name>
    <dbReference type="NCBI Taxonomy" id="1416803"/>
    <lineage>
        <taxon>Bacteria</taxon>
        <taxon>Pseudomonadati</taxon>
        <taxon>Pseudomonadota</taxon>
        <taxon>Betaproteobacteria</taxon>
        <taxon>Burkholderiales</taxon>
        <taxon>Alcaligenaceae</taxon>
        <taxon>Bordetella</taxon>
    </lineage>
</organism>
<proteinExistence type="predicted"/>
<accession>A0A1W6YW06</accession>
<name>A0A1W6YW06_9BORD</name>
<dbReference type="EMBL" id="CP021109">
    <property type="protein sequence ID" value="ARP85260.1"/>
    <property type="molecule type" value="Genomic_DNA"/>
</dbReference>
<sequence>MKSQDVLLLLKLVSLSKSDRTGDKYLDSRWQDWETEETAPTLEVAASGLEDLDHLHLRPLATHEHSSAAQYGIRPLAEMTGISKSQVSLSLARCYKSGLAKPDRLTGLPKANTTALAEFLVYGLRYVFPASIGPLTRGIATAWAAPVLAETVLSGGEMPLVWPDPRGKTKGQALEPIYKTVPLAVKKDSMLYSLLALTDAIRIGQARERSIAIDVLNRMLEPPRV</sequence>
<evidence type="ECO:0000313" key="2">
    <source>
        <dbReference type="Proteomes" id="UP000194139"/>
    </source>
</evidence>